<feature type="domain" description="Alpha/beta hydrolase fold-3" evidence="2">
    <location>
        <begin position="6"/>
        <end position="195"/>
    </location>
</feature>
<dbReference type="Gene3D" id="3.40.50.1820">
    <property type="entry name" value="alpha/beta hydrolase"/>
    <property type="match status" value="1"/>
</dbReference>
<dbReference type="AlphaFoldDB" id="A0A7J6FTR1"/>
<dbReference type="Proteomes" id="UP000525078">
    <property type="component" value="Unassembled WGS sequence"/>
</dbReference>
<evidence type="ECO:0000259" key="2">
    <source>
        <dbReference type="Pfam" id="PF07859"/>
    </source>
</evidence>
<protein>
    <recommendedName>
        <fullName evidence="2">Alpha/beta hydrolase fold-3 domain-containing protein</fullName>
    </recommendedName>
</protein>
<dbReference type="InterPro" id="IPR029058">
    <property type="entry name" value="AB_hydrolase_fold"/>
</dbReference>
<evidence type="ECO:0000313" key="3">
    <source>
        <dbReference type="EMBL" id="KAF4374012.1"/>
    </source>
</evidence>
<dbReference type="EMBL" id="JAATIP010000098">
    <property type="protein sequence ID" value="KAF4374012.1"/>
    <property type="molecule type" value="Genomic_DNA"/>
</dbReference>
<comment type="caution">
    <text evidence="3">The sequence shown here is derived from an EMBL/GenBank/DDBJ whole genome shotgun (WGS) entry which is preliminary data.</text>
</comment>
<reference evidence="3 4" key="1">
    <citation type="journal article" date="2020" name="bioRxiv">
        <title>Sequence and annotation of 42 cannabis genomes reveals extensive copy number variation in cannabinoid synthesis and pathogen resistance genes.</title>
        <authorList>
            <person name="Mckernan K.J."/>
            <person name="Helbert Y."/>
            <person name="Kane L.T."/>
            <person name="Ebling H."/>
            <person name="Zhang L."/>
            <person name="Liu B."/>
            <person name="Eaton Z."/>
            <person name="Mclaughlin S."/>
            <person name="Kingan S."/>
            <person name="Baybayan P."/>
            <person name="Concepcion G."/>
            <person name="Jordan M."/>
            <person name="Riva A."/>
            <person name="Barbazuk W."/>
            <person name="Harkins T."/>
        </authorList>
    </citation>
    <scope>NUCLEOTIDE SEQUENCE [LARGE SCALE GENOMIC DNA]</scope>
    <source>
        <strain evidence="4">cv. Jamaican Lion 4</strain>
        <tissue evidence="3">Leaf</tissue>
    </source>
</reference>
<sequence length="218" mass="24324">MESPFSTTFHNFVSTVVSAADVVAISVDYGLFPDRPIPACYDDSWAAIQWVSAHKDCNGPEAWLNEYADLNRVFIGGDSAGGNITHELLTRVGSIGLSGVRVERAVLVHPYFGGAADDDAMWMYMCPENEGLYDRRIRPTAEDLGRVGCEKLLVFVAEKDHLYEAGKRYVEELGKSGWGGSVEMVETMGETHCFHLFKPNTHKAVDLVNKFIYFIKYK</sequence>
<accession>A0A7J6FTR1</accession>
<dbReference type="SUPFAM" id="SSF53474">
    <property type="entry name" value="alpha/beta-Hydrolases"/>
    <property type="match status" value="1"/>
</dbReference>
<proteinExistence type="inferred from homology"/>
<dbReference type="GO" id="GO:0016787">
    <property type="term" value="F:hydrolase activity"/>
    <property type="evidence" value="ECO:0007669"/>
    <property type="project" value="InterPro"/>
</dbReference>
<name>A0A7J6FTR1_CANSA</name>
<dbReference type="PANTHER" id="PTHR23024">
    <property type="entry name" value="ARYLACETAMIDE DEACETYLASE"/>
    <property type="match status" value="1"/>
</dbReference>
<dbReference type="Pfam" id="PF07859">
    <property type="entry name" value="Abhydrolase_3"/>
    <property type="match status" value="1"/>
</dbReference>
<dbReference type="InterPro" id="IPR050466">
    <property type="entry name" value="Carboxylest/Gibb_receptor"/>
</dbReference>
<organism evidence="3 4">
    <name type="scientific">Cannabis sativa</name>
    <name type="common">Hemp</name>
    <name type="synonym">Marijuana</name>
    <dbReference type="NCBI Taxonomy" id="3483"/>
    <lineage>
        <taxon>Eukaryota</taxon>
        <taxon>Viridiplantae</taxon>
        <taxon>Streptophyta</taxon>
        <taxon>Embryophyta</taxon>
        <taxon>Tracheophyta</taxon>
        <taxon>Spermatophyta</taxon>
        <taxon>Magnoliopsida</taxon>
        <taxon>eudicotyledons</taxon>
        <taxon>Gunneridae</taxon>
        <taxon>Pentapetalae</taxon>
        <taxon>rosids</taxon>
        <taxon>fabids</taxon>
        <taxon>Rosales</taxon>
        <taxon>Cannabaceae</taxon>
        <taxon>Cannabis</taxon>
    </lineage>
</organism>
<evidence type="ECO:0000256" key="1">
    <source>
        <dbReference type="ARBA" id="ARBA00010515"/>
    </source>
</evidence>
<gene>
    <name evidence="3" type="ORF">F8388_007918</name>
</gene>
<comment type="similarity">
    <text evidence="1">Belongs to the 'GDXG' lipolytic enzyme family.</text>
</comment>
<dbReference type="PANTHER" id="PTHR23024:SF582">
    <property type="entry name" value="CARBOXYLESTERASE 12-RELATED"/>
    <property type="match status" value="1"/>
</dbReference>
<dbReference type="InterPro" id="IPR013094">
    <property type="entry name" value="AB_hydrolase_3"/>
</dbReference>
<evidence type="ECO:0000313" key="4">
    <source>
        <dbReference type="Proteomes" id="UP000525078"/>
    </source>
</evidence>